<dbReference type="AlphaFoldDB" id="L8WH19"/>
<protein>
    <submittedName>
        <fullName evidence="2">Uncharacterized protein</fullName>
    </submittedName>
</protein>
<accession>L8WH19</accession>
<evidence type="ECO:0000256" key="1">
    <source>
        <dbReference type="SAM" id="MobiDB-lite"/>
    </source>
</evidence>
<gene>
    <name evidence="2" type="ORF">AG1IA_08750</name>
</gene>
<name>L8WH19_THACA</name>
<evidence type="ECO:0000313" key="2">
    <source>
        <dbReference type="EMBL" id="ELU37215.1"/>
    </source>
</evidence>
<sequence length="49" mass="5371">MPSGMNHMEDRSSGVGRSEPSCGAATLVKDIIRLEIVKWRYTTTTTSSL</sequence>
<feature type="region of interest" description="Disordered" evidence="1">
    <location>
        <begin position="1"/>
        <end position="21"/>
    </location>
</feature>
<dbReference type="EMBL" id="AFRT01002799">
    <property type="protein sequence ID" value="ELU37215.1"/>
    <property type="molecule type" value="Genomic_DNA"/>
</dbReference>
<comment type="caution">
    <text evidence="2">The sequence shown here is derived from an EMBL/GenBank/DDBJ whole genome shotgun (WGS) entry which is preliminary data.</text>
</comment>
<organism evidence="2 3">
    <name type="scientific">Thanatephorus cucumeris (strain AG1-IA)</name>
    <name type="common">Rice sheath blight fungus</name>
    <name type="synonym">Rhizoctonia solani</name>
    <dbReference type="NCBI Taxonomy" id="983506"/>
    <lineage>
        <taxon>Eukaryota</taxon>
        <taxon>Fungi</taxon>
        <taxon>Dikarya</taxon>
        <taxon>Basidiomycota</taxon>
        <taxon>Agaricomycotina</taxon>
        <taxon>Agaricomycetes</taxon>
        <taxon>Cantharellales</taxon>
        <taxon>Ceratobasidiaceae</taxon>
        <taxon>Rhizoctonia</taxon>
        <taxon>Rhizoctonia solani AG-1</taxon>
    </lineage>
</organism>
<keyword evidence="3" id="KW-1185">Reference proteome</keyword>
<evidence type="ECO:0000313" key="3">
    <source>
        <dbReference type="Proteomes" id="UP000011668"/>
    </source>
</evidence>
<proteinExistence type="predicted"/>
<dbReference type="HOGENOM" id="CLU_3143996_0_0_1"/>
<dbReference type="Proteomes" id="UP000011668">
    <property type="component" value="Unassembled WGS sequence"/>
</dbReference>
<reference evidence="2 3" key="1">
    <citation type="journal article" date="2013" name="Nat. Commun.">
        <title>The evolution and pathogenic mechanisms of the rice sheath blight pathogen.</title>
        <authorList>
            <person name="Zheng A."/>
            <person name="Lin R."/>
            <person name="Xu L."/>
            <person name="Qin P."/>
            <person name="Tang C."/>
            <person name="Ai P."/>
            <person name="Zhang D."/>
            <person name="Liu Y."/>
            <person name="Sun Z."/>
            <person name="Feng H."/>
            <person name="Wang Y."/>
            <person name="Chen Y."/>
            <person name="Liang X."/>
            <person name="Fu R."/>
            <person name="Li Q."/>
            <person name="Zhang J."/>
            <person name="Yu X."/>
            <person name="Xie Z."/>
            <person name="Ding L."/>
            <person name="Guan P."/>
            <person name="Tang J."/>
            <person name="Liang Y."/>
            <person name="Wang S."/>
            <person name="Deng Q."/>
            <person name="Li S."/>
            <person name="Zhu J."/>
            <person name="Wang L."/>
            <person name="Liu H."/>
            <person name="Li P."/>
        </authorList>
    </citation>
    <scope>NUCLEOTIDE SEQUENCE [LARGE SCALE GENOMIC DNA]</scope>
    <source>
        <strain evidence="3">AG-1 IA</strain>
    </source>
</reference>